<evidence type="ECO:0000256" key="3">
    <source>
        <dbReference type="ARBA" id="ARBA00022630"/>
    </source>
</evidence>
<evidence type="ECO:0000256" key="1">
    <source>
        <dbReference type="ARBA" id="ARBA00001974"/>
    </source>
</evidence>
<dbReference type="PANTHER" id="PTHR11552">
    <property type="entry name" value="GLUCOSE-METHANOL-CHOLINE GMC OXIDOREDUCTASE"/>
    <property type="match status" value="1"/>
</dbReference>
<feature type="binding site" evidence="8">
    <location>
        <position position="96"/>
    </location>
    <ligand>
        <name>FAD</name>
        <dbReference type="ChEBI" id="CHEBI:57692"/>
    </ligand>
</feature>
<evidence type="ECO:0000256" key="9">
    <source>
        <dbReference type="RuleBase" id="RU003968"/>
    </source>
</evidence>
<dbReference type="SUPFAM" id="SSF51905">
    <property type="entry name" value="FAD/NAD(P)-binding domain"/>
    <property type="match status" value="1"/>
</dbReference>
<evidence type="ECO:0000313" key="12">
    <source>
        <dbReference type="EMBL" id="KLO08626.1"/>
    </source>
</evidence>
<dbReference type="OrthoDB" id="269227at2759"/>
<dbReference type="PROSITE" id="PS00624">
    <property type="entry name" value="GMC_OXRED_2"/>
    <property type="match status" value="1"/>
</dbReference>
<evidence type="ECO:0000256" key="8">
    <source>
        <dbReference type="PIRSR" id="PIRSR000137-2"/>
    </source>
</evidence>
<gene>
    <name evidence="12" type="ORF">SCHPADRAFT_1000803</name>
</gene>
<evidence type="ECO:0000259" key="11">
    <source>
        <dbReference type="PROSITE" id="PS00624"/>
    </source>
</evidence>
<dbReference type="Pfam" id="PF05199">
    <property type="entry name" value="GMC_oxred_C"/>
    <property type="match status" value="1"/>
</dbReference>
<dbReference type="InParanoid" id="A0A0H2RV00"/>
<dbReference type="AlphaFoldDB" id="A0A0H2RV00"/>
<evidence type="ECO:0000256" key="5">
    <source>
        <dbReference type="ARBA" id="ARBA00022827"/>
    </source>
</evidence>
<proteinExistence type="inferred from homology"/>
<name>A0A0H2RV00_9AGAM</name>
<feature type="active site" description="Proton donor" evidence="7">
    <location>
        <position position="549"/>
    </location>
</feature>
<dbReference type="STRING" id="27342.A0A0H2RV00"/>
<feature type="domain" description="Glucose-methanol-choline oxidoreductase N-terminal" evidence="11">
    <location>
        <begin position="283"/>
        <end position="297"/>
    </location>
</feature>
<dbReference type="InterPro" id="IPR036188">
    <property type="entry name" value="FAD/NAD-bd_sf"/>
</dbReference>
<dbReference type="PANTHER" id="PTHR11552:SF201">
    <property type="entry name" value="GLUCOSE-METHANOL-CHOLINE OXIDOREDUCTASE N-TERMINAL DOMAIN-CONTAINING PROTEIN"/>
    <property type="match status" value="1"/>
</dbReference>
<dbReference type="Pfam" id="PF00732">
    <property type="entry name" value="GMC_oxred_N"/>
    <property type="match status" value="1"/>
</dbReference>
<evidence type="ECO:0000259" key="10">
    <source>
        <dbReference type="PROSITE" id="PS00623"/>
    </source>
</evidence>
<dbReference type="GO" id="GO:0050660">
    <property type="term" value="F:flavin adenine dinucleotide binding"/>
    <property type="evidence" value="ECO:0007669"/>
    <property type="project" value="InterPro"/>
</dbReference>
<dbReference type="Gene3D" id="3.30.560.10">
    <property type="entry name" value="Glucose Oxidase, domain 3"/>
    <property type="match status" value="1"/>
</dbReference>
<dbReference type="SUPFAM" id="SSF54373">
    <property type="entry name" value="FAD-linked reductases, C-terminal domain"/>
    <property type="match status" value="1"/>
</dbReference>
<keyword evidence="5 8" id="KW-0274">FAD</keyword>
<dbReference type="GO" id="GO:0016614">
    <property type="term" value="F:oxidoreductase activity, acting on CH-OH group of donors"/>
    <property type="evidence" value="ECO:0007669"/>
    <property type="project" value="InterPro"/>
</dbReference>
<dbReference type="PROSITE" id="PS00623">
    <property type="entry name" value="GMC_OXRED_1"/>
    <property type="match status" value="1"/>
</dbReference>
<evidence type="ECO:0000256" key="7">
    <source>
        <dbReference type="PIRSR" id="PIRSR000137-1"/>
    </source>
</evidence>
<feature type="binding site" evidence="8">
    <location>
        <position position="242"/>
    </location>
    <ligand>
        <name>FAD</name>
        <dbReference type="ChEBI" id="CHEBI:57692"/>
    </ligand>
</feature>
<evidence type="ECO:0000256" key="4">
    <source>
        <dbReference type="ARBA" id="ARBA00022729"/>
    </source>
</evidence>
<comment type="similarity">
    <text evidence="2 9">Belongs to the GMC oxidoreductase family.</text>
</comment>
<evidence type="ECO:0000256" key="6">
    <source>
        <dbReference type="ARBA" id="ARBA00023002"/>
    </source>
</evidence>
<dbReference type="PIRSF" id="PIRSF000137">
    <property type="entry name" value="Alcohol_oxidase"/>
    <property type="match status" value="1"/>
</dbReference>
<reference evidence="12 13" key="1">
    <citation type="submission" date="2015-04" db="EMBL/GenBank/DDBJ databases">
        <title>Complete genome sequence of Schizopora paradoxa KUC8140, a cosmopolitan wood degrader in East Asia.</title>
        <authorList>
            <consortium name="DOE Joint Genome Institute"/>
            <person name="Min B."/>
            <person name="Park H."/>
            <person name="Jang Y."/>
            <person name="Kim J.-J."/>
            <person name="Kim K.H."/>
            <person name="Pangilinan J."/>
            <person name="Lipzen A."/>
            <person name="Riley R."/>
            <person name="Grigoriev I.V."/>
            <person name="Spatafora J.W."/>
            <person name="Choi I.-G."/>
        </authorList>
    </citation>
    <scope>NUCLEOTIDE SEQUENCE [LARGE SCALE GENOMIC DNA]</scope>
    <source>
        <strain evidence="12 13">KUC8140</strain>
    </source>
</reference>
<evidence type="ECO:0000256" key="2">
    <source>
        <dbReference type="ARBA" id="ARBA00010790"/>
    </source>
</evidence>
<keyword evidence="13" id="KW-1185">Reference proteome</keyword>
<feature type="domain" description="Glucose-methanol-choline oxidoreductase N-terminal" evidence="10">
    <location>
        <begin position="90"/>
        <end position="113"/>
    </location>
</feature>
<dbReference type="InterPro" id="IPR012132">
    <property type="entry name" value="GMC_OxRdtase"/>
</dbReference>
<accession>A0A0H2RV00</accession>
<keyword evidence="3 9" id="KW-0285">Flavoprotein</keyword>
<dbReference type="InterPro" id="IPR000172">
    <property type="entry name" value="GMC_OxRdtase_N"/>
</dbReference>
<dbReference type="Gene3D" id="3.50.50.60">
    <property type="entry name" value="FAD/NAD(P)-binding domain"/>
    <property type="match status" value="1"/>
</dbReference>
<keyword evidence="6" id="KW-0560">Oxidoreductase</keyword>
<organism evidence="12 13">
    <name type="scientific">Schizopora paradoxa</name>
    <dbReference type="NCBI Taxonomy" id="27342"/>
    <lineage>
        <taxon>Eukaryota</taxon>
        <taxon>Fungi</taxon>
        <taxon>Dikarya</taxon>
        <taxon>Basidiomycota</taxon>
        <taxon>Agaricomycotina</taxon>
        <taxon>Agaricomycetes</taxon>
        <taxon>Hymenochaetales</taxon>
        <taxon>Schizoporaceae</taxon>
        <taxon>Schizopora</taxon>
    </lineage>
</organism>
<evidence type="ECO:0000313" key="13">
    <source>
        <dbReference type="Proteomes" id="UP000053477"/>
    </source>
</evidence>
<protein>
    <submittedName>
        <fullName evidence="12">Alcohol oxidase</fullName>
    </submittedName>
</protein>
<feature type="active site" description="Proton acceptor" evidence="7">
    <location>
        <position position="592"/>
    </location>
</feature>
<sequence length="619" mass="66952">METISSVSGSSFDFVIIGGGTAGLCIAARLSEDSTFKVLVLEAGDANENDPSILIPGQYVNKIGNPKYDWAFKTVKQEKAGNREFFWPSGKGLGGTSAINGMLWNKPAKFDIDAFEKLGNVGWNWEKFDSYVKKAERFMGASHNIDEELLTYDESLHGSQGPVVTGFPGVISGVEQPFQEALSSLGVPRLQDQVSGYVNGYGSFAVPSTINPESFTRSYSANAYYAPNKDRKNLTVLTAARVVGLETTYDGGESRLVASGVKFIHAGEEHRVGVGRDVIICAGAINSPKILELSGIGDASVLRGAGVDVKLELPGVGNNMQDHWYIGLSYEINESNSDRINTFDSLRDPAFAAKQMALYADKKGLFTMAILGMAFAPLHSLTPDAESIIERIKDRVQSGIKSGEYPLGLQKQLELQLENLTTKQPGCEMGVFPGFLSFPNPPQPGKKYITISPAFNHPFSRGSTHIKSSDAFQSPAIDPAIFSEELGSCIAPYPDLLIMVELFKFARKIAEAPPLRAILSGAELNPGEQIQSDEDIKNYLRSFVRTTFHTCATLSMLPKDDGGVIDQNLKVYGSANIRVADLSIAPLHIGGHPVALAYAIGEQAADILKEAHRTLDGKL</sequence>
<dbReference type="InterPro" id="IPR007867">
    <property type="entry name" value="GMC_OxRtase_C"/>
</dbReference>
<dbReference type="EMBL" id="KQ086083">
    <property type="protein sequence ID" value="KLO08626.1"/>
    <property type="molecule type" value="Genomic_DNA"/>
</dbReference>
<keyword evidence="4" id="KW-0732">Signal</keyword>
<comment type="cofactor">
    <cofactor evidence="1 8">
        <name>FAD</name>
        <dbReference type="ChEBI" id="CHEBI:57692"/>
    </cofactor>
</comment>
<dbReference type="Proteomes" id="UP000053477">
    <property type="component" value="Unassembled WGS sequence"/>
</dbReference>